<feature type="transmembrane region" description="Helical" evidence="8">
    <location>
        <begin position="595"/>
        <end position="614"/>
    </location>
</feature>
<comment type="similarity">
    <text evidence="2">Belongs to the MscS (TC 1.A.23) family.</text>
</comment>
<evidence type="ECO:0000256" key="4">
    <source>
        <dbReference type="ARBA" id="ARBA00022692"/>
    </source>
</evidence>
<feature type="compositionally biased region" description="Basic and acidic residues" evidence="7">
    <location>
        <begin position="808"/>
        <end position="819"/>
    </location>
</feature>
<dbReference type="EMBL" id="SADE01000003">
    <property type="protein sequence ID" value="RVU35166.1"/>
    <property type="molecule type" value="Genomic_DNA"/>
</dbReference>
<feature type="region of interest" description="Disordered" evidence="7">
    <location>
        <begin position="800"/>
        <end position="831"/>
    </location>
</feature>
<feature type="transmembrane region" description="Helical" evidence="8">
    <location>
        <begin position="366"/>
        <end position="387"/>
    </location>
</feature>
<dbReference type="SUPFAM" id="SSF50182">
    <property type="entry name" value="Sm-like ribonucleoproteins"/>
    <property type="match status" value="1"/>
</dbReference>
<comment type="subcellular location">
    <subcellularLocation>
        <location evidence="1">Cell membrane</location>
        <topology evidence="1">Multi-pass membrane protein</topology>
    </subcellularLocation>
</comment>
<name>A0A3S2W896_9PROT</name>
<keyword evidence="5 8" id="KW-1133">Transmembrane helix</keyword>
<dbReference type="Gene3D" id="3.30.70.100">
    <property type="match status" value="1"/>
</dbReference>
<evidence type="ECO:0000259" key="10">
    <source>
        <dbReference type="Pfam" id="PF21082"/>
    </source>
</evidence>
<dbReference type="InterPro" id="IPR010920">
    <property type="entry name" value="LSM_dom_sf"/>
</dbReference>
<comment type="caution">
    <text evidence="11">The sequence shown here is derived from an EMBL/GenBank/DDBJ whole genome shotgun (WGS) entry which is preliminary data.</text>
</comment>
<keyword evidence="6 8" id="KW-0472">Membrane</keyword>
<gene>
    <name evidence="11" type="ORF">EOI86_20315</name>
</gene>
<evidence type="ECO:0000256" key="7">
    <source>
        <dbReference type="SAM" id="MobiDB-lite"/>
    </source>
</evidence>
<evidence type="ECO:0000256" key="8">
    <source>
        <dbReference type="SAM" id="Phobius"/>
    </source>
</evidence>
<feature type="transmembrane region" description="Helical" evidence="8">
    <location>
        <begin position="505"/>
        <end position="525"/>
    </location>
</feature>
<evidence type="ECO:0000313" key="12">
    <source>
        <dbReference type="Proteomes" id="UP000287447"/>
    </source>
</evidence>
<keyword evidence="4 8" id="KW-0812">Transmembrane</keyword>
<dbReference type="InterPro" id="IPR011066">
    <property type="entry name" value="MscS_channel_C_sf"/>
</dbReference>
<feature type="transmembrane region" description="Helical" evidence="8">
    <location>
        <begin position="213"/>
        <end position="230"/>
    </location>
</feature>
<dbReference type="Pfam" id="PF00924">
    <property type="entry name" value="MS_channel_2nd"/>
    <property type="match status" value="1"/>
</dbReference>
<feature type="transmembrane region" description="Helical" evidence="8">
    <location>
        <begin position="450"/>
        <end position="468"/>
    </location>
</feature>
<evidence type="ECO:0000256" key="6">
    <source>
        <dbReference type="ARBA" id="ARBA00023136"/>
    </source>
</evidence>
<keyword evidence="3" id="KW-1003">Cell membrane</keyword>
<organism evidence="11 12">
    <name type="scientific">Hwanghaeella grinnelliae</name>
    <dbReference type="NCBI Taxonomy" id="2500179"/>
    <lineage>
        <taxon>Bacteria</taxon>
        <taxon>Pseudomonadati</taxon>
        <taxon>Pseudomonadota</taxon>
        <taxon>Alphaproteobacteria</taxon>
        <taxon>Rhodospirillales</taxon>
        <taxon>Rhodospirillaceae</taxon>
        <taxon>Hwanghaeella</taxon>
    </lineage>
</organism>
<feature type="transmembrane region" description="Helical" evidence="8">
    <location>
        <begin position="620"/>
        <end position="649"/>
    </location>
</feature>
<dbReference type="Pfam" id="PF21082">
    <property type="entry name" value="MS_channel_3rd"/>
    <property type="match status" value="1"/>
</dbReference>
<proteinExistence type="inferred from homology"/>
<protein>
    <submittedName>
        <fullName evidence="11">Mechanosensitive ion channel family protein</fullName>
    </submittedName>
</protein>
<feature type="compositionally biased region" description="Acidic residues" evidence="7">
    <location>
        <begin position="110"/>
        <end position="119"/>
    </location>
</feature>
<dbReference type="SUPFAM" id="SSF82861">
    <property type="entry name" value="Mechanosensitive channel protein MscS (YggB), transmembrane region"/>
    <property type="match status" value="1"/>
</dbReference>
<dbReference type="OrthoDB" id="9799209at2"/>
<dbReference type="PANTHER" id="PTHR30347">
    <property type="entry name" value="POTASSIUM CHANNEL RELATED"/>
    <property type="match status" value="1"/>
</dbReference>
<dbReference type="InterPro" id="IPR011014">
    <property type="entry name" value="MscS_channel_TM-2"/>
</dbReference>
<dbReference type="InterPro" id="IPR049278">
    <property type="entry name" value="MS_channel_C"/>
</dbReference>
<evidence type="ECO:0000256" key="2">
    <source>
        <dbReference type="ARBA" id="ARBA00008017"/>
    </source>
</evidence>
<evidence type="ECO:0000256" key="5">
    <source>
        <dbReference type="ARBA" id="ARBA00022989"/>
    </source>
</evidence>
<feature type="transmembrane region" description="Helical" evidence="8">
    <location>
        <begin position="427"/>
        <end position="444"/>
    </location>
</feature>
<sequence>MNWAGLLLILRVFAVLLPIGAVSLLPVEATAQNTLDGSTSGLAAANWNRTLNAVEHYIERGPHSPEKTSEFRDEVSKIRERALDVSQNAAEALKGLEPRLDALGPKPEEGEPPESEEIADERKRLNEQISVHRARQSLADVTLARVDTVQLELTTLDRERFVQKIFKTYPLPFDTEVLSEGFENIFAAAHAVLATGPAWWSALPENRKNIQTVLTFIGVLFLTILIAWTVRRVLLTRFGVRPEIEDPSYSRRLLAAVAEGVSRGIVPAAILGVIYFRAVSSDALITGPFAEVIANLCKALIGYLLGVQIPRAALSPDNPNWRLTRLTAASSAALVRQIRVLAAVFAASDFCIGAAFAVSPDLVTPAVVSVFNVLVAVPLGLLILFFLRPNRWQFEEPKEEANADTDTEAKPTPAAVGRNGFWKGLRIVLVLLTVVAIFAPFAGYGGLSNYLIGNLVSTGFLVGVMYILRGLLRELIGLFLGSHLMRETVGWDYGLRSKIKISLRILLDILLLPGLAAAVLPAWGLPSETLWLWISVAFQGFEVGGVRLSPADILLGILVFFIILAVVRAFRSALSTRVLSQTRIDPGLQHSISKGIGYVGFVAAAAIAVLVMGVDLSGIAIVAGALSVGIGFGLQNVVNNFVSGLILLIERPIKVGDWVVVGSTEGMVKQINVRSTEIETFRRASVIIPNADLISNSVTNWTHKDRYGRIDLPIGVAYGTDTRKVEEILLEVAKQHERVLSYPAPFVVFQNFGDSSLDFELRAYTGDVLWQVLIASDMRHEIDKRFKEAEIEIPFPQRVVHMAPPATKPEETSDAKQTELPEGGQDLPDQD</sequence>
<feature type="transmembrane region" description="Helical" evidence="8">
    <location>
        <begin position="553"/>
        <end position="574"/>
    </location>
</feature>
<dbReference type="Proteomes" id="UP000287447">
    <property type="component" value="Unassembled WGS sequence"/>
</dbReference>
<evidence type="ECO:0000259" key="9">
    <source>
        <dbReference type="Pfam" id="PF00924"/>
    </source>
</evidence>
<evidence type="ECO:0000256" key="1">
    <source>
        <dbReference type="ARBA" id="ARBA00004651"/>
    </source>
</evidence>
<dbReference type="InterPro" id="IPR006685">
    <property type="entry name" value="MscS_channel_2nd"/>
</dbReference>
<dbReference type="PANTHER" id="PTHR30347:SF1">
    <property type="entry name" value="MECHANOSENSITIVE CHANNEL MSCK"/>
    <property type="match status" value="1"/>
</dbReference>
<dbReference type="InterPro" id="IPR023408">
    <property type="entry name" value="MscS_beta-dom_sf"/>
</dbReference>
<dbReference type="AlphaFoldDB" id="A0A3S2W896"/>
<dbReference type="Gene3D" id="2.30.30.60">
    <property type="match status" value="1"/>
</dbReference>
<dbReference type="GO" id="GO:0008381">
    <property type="term" value="F:mechanosensitive monoatomic ion channel activity"/>
    <property type="evidence" value="ECO:0007669"/>
    <property type="project" value="UniProtKB-ARBA"/>
</dbReference>
<feature type="domain" description="Mechanosensitive ion channel MscS" evidence="9">
    <location>
        <begin position="636"/>
        <end position="703"/>
    </location>
</feature>
<feature type="transmembrane region" description="Helical" evidence="8">
    <location>
        <begin position="340"/>
        <end position="360"/>
    </location>
</feature>
<accession>A0A3S2W896</accession>
<keyword evidence="12" id="KW-1185">Reference proteome</keyword>
<dbReference type="Gene3D" id="1.10.287.1260">
    <property type="match status" value="1"/>
</dbReference>
<dbReference type="InterPro" id="IPR052702">
    <property type="entry name" value="MscS-like_channel"/>
</dbReference>
<dbReference type="RefSeq" id="WP_127767487.1">
    <property type="nucleotide sequence ID" value="NZ_SADE01000003.1"/>
</dbReference>
<feature type="region of interest" description="Disordered" evidence="7">
    <location>
        <begin position="96"/>
        <end position="121"/>
    </location>
</feature>
<feature type="domain" description="Mechanosensitive ion channel MscS C-terminal" evidence="10">
    <location>
        <begin position="711"/>
        <end position="793"/>
    </location>
</feature>
<evidence type="ECO:0000313" key="11">
    <source>
        <dbReference type="EMBL" id="RVU35166.1"/>
    </source>
</evidence>
<evidence type="ECO:0000256" key="3">
    <source>
        <dbReference type="ARBA" id="ARBA00022475"/>
    </source>
</evidence>
<dbReference type="SUPFAM" id="SSF82689">
    <property type="entry name" value="Mechanosensitive channel protein MscS (YggB), C-terminal domain"/>
    <property type="match status" value="1"/>
</dbReference>
<dbReference type="GO" id="GO:0005886">
    <property type="term" value="C:plasma membrane"/>
    <property type="evidence" value="ECO:0007669"/>
    <property type="project" value="UniProtKB-SubCell"/>
</dbReference>
<reference evidence="12" key="1">
    <citation type="submission" date="2019-01" db="EMBL/GenBank/DDBJ databases">
        <title>Gri0909 isolated from a small marine red alga.</title>
        <authorList>
            <person name="Kim J."/>
            <person name="Jeong S.E."/>
            <person name="Jeon C.O."/>
        </authorList>
    </citation>
    <scope>NUCLEOTIDE SEQUENCE [LARGE SCALE GENOMIC DNA]</scope>
    <source>
        <strain evidence="12">Gri0909</strain>
    </source>
</reference>